<protein>
    <submittedName>
        <fullName evidence="1">Uncharacterized protein</fullName>
    </submittedName>
</protein>
<accession>A0ABU1G4V6</accession>
<organism evidence="1 2">
    <name type="scientific">Halomonas koreensis</name>
    <dbReference type="NCBI Taxonomy" id="245385"/>
    <lineage>
        <taxon>Bacteria</taxon>
        <taxon>Pseudomonadati</taxon>
        <taxon>Pseudomonadota</taxon>
        <taxon>Gammaproteobacteria</taxon>
        <taxon>Oceanospirillales</taxon>
        <taxon>Halomonadaceae</taxon>
        <taxon>Halomonas</taxon>
    </lineage>
</organism>
<dbReference type="Proteomes" id="UP001264519">
    <property type="component" value="Unassembled WGS sequence"/>
</dbReference>
<reference evidence="1 2" key="1">
    <citation type="submission" date="2023-04" db="EMBL/GenBank/DDBJ databases">
        <title>A long-awaited taxogenomic arrangement of the family Halomonadaceae.</title>
        <authorList>
            <person name="De La Haba R."/>
            <person name="Chuvochina M."/>
            <person name="Wittouck S."/>
            <person name="Arahal D.R."/>
            <person name="Sanchez-Porro C."/>
            <person name="Hugenholtz P."/>
            <person name="Ventosa A."/>
        </authorList>
    </citation>
    <scope>NUCLEOTIDE SEQUENCE [LARGE SCALE GENOMIC DNA]</scope>
    <source>
        <strain evidence="1 2">DSM 23530</strain>
    </source>
</reference>
<evidence type="ECO:0000313" key="2">
    <source>
        <dbReference type="Proteomes" id="UP001264519"/>
    </source>
</evidence>
<sequence length="88" mass="9508">MPIDYRRALSPAAQRHYDAVMDGDNDAQLAFAEHLIEEGLLGCGIEELRLGLTVGHLVERYAATKDGTAELKAWSIAVADEHDAAMAA</sequence>
<name>A0ABU1G4V6_9GAMM</name>
<gene>
    <name evidence="1" type="ORF">QC818_14335</name>
</gene>
<keyword evidence="2" id="KW-1185">Reference proteome</keyword>
<dbReference type="RefSeq" id="WP_309653548.1">
    <property type="nucleotide sequence ID" value="NZ_JARWAK010000013.1"/>
</dbReference>
<evidence type="ECO:0000313" key="1">
    <source>
        <dbReference type="EMBL" id="MDR5867967.1"/>
    </source>
</evidence>
<proteinExistence type="predicted"/>
<dbReference type="EMBL" id="JARWAK010000013">
    <property type="protein sequence ID" value="MDR5867967.1"/>
    <property type="molecule type" value="Genomic_DNA"/>
</dbReference>
<comment type="caution">
    <text evidence="1">The sequence shown here is derived from an EMBL/GenBank/DDBJ whole genome shotgun (WGS) entry which is preliminary data.</text>
</comment>